<organism evidence="2 3">
    <name type="scientific">Streptomyces daliensis</name>
    <dbReference type="NCBI Taxonomy" id="299421"/>
    <lineage>
        <taxon>Bacteria</taxon>
        <taxon>Bacillati</taxon>
        <taxon>Actinomycetota</taxon>
        <taxon>Actinomycetes</taxon>
        <taxon>Kitasatosporales</taxon>
        <taxon>Streptomycetaceae</taxon>
        <taxon>Streptomyces</taxon>
    </lineage>
</organism>
<dbReference type="EMBL" id="JAGSMN010001495">
    <property type="protein sequence ID" value="MBR7678481.1"/>
    <property type="molecule type" value="Genomic_DNA"/>
</dbReference>
<feature type="compositionally biased region" description="Gly residues" evidence="1">
    <location>
        <begin position="286"/>
        <end position="305"/>
    </location>
</feature>
<evidence type="ECO:0000313" key="3">
    <source>
        <dbReference type="Proteomes" id="UP000675554"/>
    </source>
</evidence>
<dbReference type="Proteomes" id="UP000675554">
    <property type="component" value="Unassembled WGS sequence"/>
</dbReference>
<keyword evidence="3" id="KW-1185">Reference proteome</keyword>
<feature type="non-terminal residue" evidence="2">
    <location>
        <position position="305"/>
    </location>
</feature>
<name>A0A8T4J186_9ACTN</name>
<accession>A0A8T4J186</accession>
<feature type="compositionally biased region" description="Low complexity" evidence="1">
    <location>
        <begin position="271"/>
        <end position="285"/>
    </location>
</feature>
<evidence type="ECO:0000313" key="2">
    <source>
        <dbReference type="EMBL" id="MBR7678481.1"/>
    </source>
</evidence>
<feature type="region of interest" description="Disordered" evidence="1">
    <location>
        <begin position="244"/>
        <end position="305"/>
    </location>
</feature>
<gene>
    <name evidence="2" type="ORF">KDA82_37055</name>
</gene>
<proteinExistence type="predicted"/>
<dbReference type="AlphaFoldDB" id="A0A8T4J186"/>
<sequence>MATSGVEDQVHGYALLIAASPPARHRAVSAADALPALAAVPPATLLGTATASVVQLVDPDDPQTVLTHLRTAAAHQGPLLVYLSGQLVLDAKQRLPHLALARTTPKAARYTALPWHWLIAELQYRPQGTTTVFADLVADETAWASVSRRPDQLASPLALYGAVAPPPPKRSRTPRTPRYSQALASLLRGLAERPPLGPLHEAAVADARLTGQELLLGGAPHEGGLPHGNGHLYGNGLVHEGGFPEAAGLPGRGTVASTPVPLPGQGHPGDDAPANGAQNGAAAGTAPGGFPYGNYGNGSGTGTGT</sequence>
<comment type="caution">
    <text evidence="2">The sequence shown here is derived from an EMBL/GenBank/DDBJ whole genome shotgun (WGS) entry which is preliminary data.</text>
</comment>
<protein>
    <submittedName>
        <fullName evidence="2">Uncharacterized protein</fullName>
    </submittedName>
</protein>
<reference evidence="2" key="1">
    <citation type="submission" date="2021-04" db="EMBL/GenBank/DDBJ databases">
        <title>Sequencing of actinobacteria type strains.</title>
        <authorList>
            <person name="Nguyen G.-S."/>
            <person name="Wentzel A."/>
        </authorList>
    </citation>
    <scope>NUCLEOTIDE SEQUENCE</scope>
    <source>
        <strain evidence="2">DSM 42095</strain>
    </source>
</reference>
<evidence type="ECO:0000256" key="1">
    <source>
        <dbReference type="SAM" id="MobiDB-lite"/>
    </source>
</evidence>